<keyword evidence="9" id="KW-1185">Reference proteome</keyword>
<evidence type="ECO:0000256" key="6">
    <source>
        <dbReference type="SAM" id="MobiDB-lite"/>
    </source>
</evidence>
<comment type="caution">
    <text evidence="8">The sequence shown here is derived from an EMBL/GenBank/DDBJ whole genome shotgun (WGS) entry which is preliminary data.</text>
</comment>
<keyword evidence="4 7" id="KW-1133">Transmembrane helix</keyword>
<feature type="transmembrane region" description="Helical" evidence="7">
    <location>
        <begin position="266"/>
        <end position="294"/>
    </location>
</feature>
<feature type="transmembrane region" description="Helical" evidence="7">
    <location>
        <begin position="314"/>
        <end position="336"/>
    </location>
</feature>
<dbReference type="EMBL" id="JBFXLQ010000062">
    <property type="protein sequence ID" value="KAL2862744.1"/>
    <property type="molecule type" value="Genomic_DNA"/>
</dbReference>
<dbReference type="PANTHER" id="PTHR23511:SF3">
    <property type="entry name" value="MAJOR FACILITATOR SUPERFAMILY (MFS) PROFILE DOMAIN-CONTAINING PROTEIN"/>
    <property type="match status" value="1"/>
</dbReference>
<dbReference type="SUPFAM" id="SSF103473">
    <property type="entry name" value="MFS general substrate transporter"/>
    <property type="match status" value="1"/>
</dbReference>
<evidence type="ECO:0000256" key="3">
    <source>
        <dbReference type="ARBA" id="ARBA00022692"/>
    </source>
</evidence>
<organism evidence="8 9">
    <name type="scientific">Aspergillus lucknowensis</name>
    <dbReference type="NCBI Taxonomy" id="176173"/>
    <lineage>
        <taxon>Eukaryota</taxon>
        <taxon>Fungi</taxon>
        <taxon>Dikarya</taxon>
        <taxon>Ascomycota</taxon>
        <taxon>Pezizomycotina</taxon>
        <taxon>Eurotiomycetes</taxon>
        <taxon>Eurotiomycetidae</taxon>
        <taxon>Eurotiales</taxon>
        <taxon>Aspergillaceae</taxon>
        <taxon>Aspergillus</taxon>
        <taxon>Aspergillus subgen. Nidulantes</taxon>
    </lineage>
</organism>
<keyword evidence="2" id="KW-0813">Transport</keyword>
<keyword evidence="5 7" id="KW-0472">Membrane</keyword>
<proteinExistence type="predicted"/>
<feature type="compositionally biased region" description="Polar residues" evidence="6">
    <location>
        <begin position="1"/>
        <end position="15"/>
    </location>
</feature>
<feature type="transmembrane region" description="Helical" evidence="7">
    <location>
        <begin position="126"/>
        <end position="145"/>
    </location>
</feature>
<sequence length="376" mass="41646">MSTTPANHVSGMSSEVKSEERGDLSSNEMAIDEHAIFERKMALVNSEIDKLGFGKYQMCIWMLCGMGYFIDLALVKAVALMATAMFQEMDVPGGRQGLIYTCSNVGLAWSRRIRVRDHHGHHRSQWAFQLTCLITAVFGMLMAACKHNYDAICGIYFLACIGLGGNIPIDAAMHSAFTSRPSFLVSQGREQNATDVLHTKIAKFNKDAAPTLTIEDFRLIGAAAGGSREQQQQQNRTIGSTAKDVVMDSIRSLSFLRGLFLSKLQCFSFILLGLSYMSNYWSFNLAGYFLPIVLLRKNVDSGASSVTDPYRQYVYIYLPGVLGAMAALFSIQIPLLGRQWSLVISATLQGLSDCCPVCWAEVHRRGQGRRSLAWGW</sequence>
<feature type="transmembrane region" description="Helical" evidence="7">
    <location>
        <begin position="60"/>
        <end position="86"/>
    </location>
</feature>
<dbReference type="RefSeq" id="XP_070881723.1">
    <property type="nucleotide sequence ID" value="XM_071033836.1"/>
</dbReference>
<reference evidence="8 9" key="1">
    <citation type="submission" date="2024-07" db="EMBL/GenBank/DDBJ databases">
        <title>Section-level genome sequencing and comparative genomics of Aspergillus sections Usti and Cavernicolus.</title>
        <authorList>
            <consortium name="Lawrence Berkeley National Laboratory"/>
            <person name="Nybo J.L."/>
            <person name="Vesth T.C."/>
            <person name="Theobald S."/>
            <person name="Frisvad J.C."/>
            <person name="Larsen T.O."/>
            <person name="Kjaerboelling I."/>
            <person name="Rothschild-Mancinelli K."/>
            <person name="Lyhne E.K."/>
            <person name="Kogle M.E."/>
            <person name="Barry K."/>
            <person name="Clum A."/>
            <person name="Na H."/>
            <person name="Ledsgaard L."/>
            <person name="Lin J."/>
            <person name="Lipzen A."/>
            <person name="Kuo A."/>
            <person name="Riley R."/>
            <person name="Mondo S."/>
            <person name="Labutti K."/>
            <person name="Haridas S."/>
            <person name="Pangalinan J."/>
            <person name="Salamov A.A."/>
            <person name="Simmons B.A."/>
            <person name="Magnuson J.K."/>
            <person name="Chen J."/>
            <person name="Drula E."/>
            <person name="Henrissat B."/>
            <person name="Wiebenga A."/>
            <person name="Lubbers R.J."/>
            <person name="Gomes A.C."/>
            <person name="Macurrencykelacurrency M.R."/>
            <person name="Stajich J."/>
            <person name="Grigoriev I.V."/>
            <person name="Mortensen U.H."/>
            <person name="De Vries R.P."/>
            <person name="Baker S.E."/>
            <person name="Andersen M.R."/>
        </authorList>
    </citation>
    <scope>NUCLEOTIDE SEQUENCE [LARGE SCALE GENOMIC DNA]</scope>
    <source>
        <strain evidence="8 9">CBS 449.75</strain>
    </source>
</reference>
<evidence type="ECO:0000313" key="8">
    <source>
        <dbReference type="EMBL" id="KAL2862744.1"/>
    </source>
</evidence>
<gene>
    <name evidence="8" type="ORF">BJX67DRAFT_385333</name>
</gene>
<dbReference type="Gene3D" id="1.20.1250.20">
    <property type="entry name" value="MFS general substrate transporter like domains"/>
    <property type="match status" value="2"/>
</dbReference>
<evidence type="ECO:0000313" key="9">
    <source>
        <dbReference type="Proteomes" id="UP001610432"/>
    </source>
</evidence>
<evidence type="ECO:0000256" key="1">
    <source>
        <dbReference type="ARBA" id="ARBA00004141"/>
    </source>
</evidence>
<accession>A0ABR4LDY0</accession>
<dbReference type="InterPro" id="IPR036259">
    <property type="entry name" value="MFS_trans_sf"/>
</dbReference>
<dbReference type="PANTHER" id="PTHR23511">
    <property type="entry name" value="SYNAPTIC VESICLE GLYCOPROTEIN 2"/>
    <property type="match status" value="1"/>
</dbReference>
<evidence type="ECO:0000256" key="2">
    <source>
        <dbReference type="ARBA" id="ARBA00022448"/>
    </source>
</evidence>
<evidence type="ECO:0000256" key="7">
    <source>
        <dbReference type="SAM" id="Phobius"/>
    </source>
</evidence>
<comment type="subcellular location">
    <subcellularLocation>
        <location evidence="1">Membrane</location>
        <topology evidence="1">Multi-pass membrane protein</topology>
    </subcellularLocation>
</comment>
<protein>
    <submittedName>
        <fullName evidence="8">Uncharacterized protein</fullName>
    </submittedName>
</protein>
<feature type="region of interest" description="Disordered" evidence="6">
    <location>
        <begin position="1"/>
        <end position="24"/>
    </location>
</feature>
<dbReference type="GeneID" id="98148908"/>
<keyword evidence="3 7" id="KW-0812">Transmembrane</keyword>
<evidence type="ECO:0000256" key="5">
    <source>
        <dbReference type="ARBA" id="ARBA00023136"/>
    </source>
</evidence>
<evidence type="ECO:0000256" key="4">
    <source>
        <dbReference type="ARBA" id="ARBA00022989"/>
    </source>
</evidence>
<name>A0ABR4LDY0_9EURO</name>
<dbReference type="Proteomes" id="UP001610432">
    <property type="component" value="Unassembled WGS sequence"/>
</dbReference>